<reference evidence="1 2" key="1">
    <citation type="journal article" date="2019" name="Nat. Ecol. Evol.">
        <title>Megaphylogeny resolves global patterns of mushroom evolution.</title>
        <authorList>
            <person name="Varga T."/>
            <person name="Krizsan K."/>
            <person name="Foldi C."/>
            <person name="Dima B."/>
            <person name="Sanchez-Garcia M."/>
            <person name="Sanchez-Ramirez S."/>
            <person name="Szollosi G.J."/>
            <person name="Szarkandi J.G."/>
            <person name="Papp V."/>
            <person name="Albert L."/>
            <person name="Andreopoulos W."/>
            <person name="Angelini C."/>
            <person name="Antonin V."/>
            <person name="Barry K.W."/>
            <person name="Bougher N.L."/>
            <person name="Buchanan P."/>
            <person name="Buyck B."/>
            <person name="Bense V."/>
            <person name="Catcheside P."/>
            <person name="Chovatia M."/>
            <person name="Cooper J."/>
            <person name="Damon W."/>
            <person name="Desjardin D."/>
            <person name="Finy P."/>
            <person name="Geml J."/>
            <person name="Haridas S."/>
            <person name="Hughes K."/>
            <person name="Justo A."/>
            <person name="Karasinski D."/>
            <person name="Kautmanova I."/>
            <person name="Kiss B."/>
            <person name="Kocsube S."/>
            <person name="Kotiranta H."/>
            <person name="LaButti K.M."/>
            <person name="Lechner B.E."/>
            <person name="Liimatainen K."/>
            <person name="Lipzen A."/>
            <person name="Lukacs Z."/>
            <person name="Mihaltcheva S."/>
            <person name="Morgado L.N."/>
            <person name="Niskanen T."/>
            <person name="Noordeloos M.E."/>
            <person name="Ohm R.A."/>
            <person name="Ortiz-Santana B."/>
            <person name="Ovrebo C."/>
            <person name="Racz N."/>
            <person name="Riley R."/>
            <person name="Savchenko A."/>
            <person name="Shiryaev A."/>
            <person name="Soop K."/>
            <person name="Spirin V."/>
            <person name="Szebenyi C."/>
            <person name="Tomsovsky M."/>
            <person name="Tulloss R.E."/>
            <person name="Uehling J."/>
            <person name="Grigoriev I.V."/>
            <person name="Vagvolgyi C."/>
            <person name="Papp T."/>
            <person name="Martin F.M."/>
            <person name="Miettinen O."/>
            <person name="Hibbett D.S."/>
            <person name="Nagy L.G."/>
        </authorList>
    </citation>
    <scope>NUCLEOTIDE SEQUENCE [LARGE SCALE GENOMIC DNA]</scope>
    <source>
        <strain evidence="1 2">NL-1719</strain>
    </source>
</reference>
<dbReference type="Proteomes" id="UP000308600">
    <property type="component" value="Unassembled WGS sequence"/>
</dbReference>
<evidence type="ECO:0000313" key="2">
    <source>
        <dbReference type="Proteomes" id="UP000308600"/>
    </source>
</evidence>
<sequence length="485" mass="55923">MRPFPLLKLPREIIDIIICEITHPHDLVQLASTSSFFRDTIIPYHTEYRIIQLNITSSGQFDHVWAHLLKRPNLTRHIRRVAITEDYTQTLPGFSYAIVQAPSLRVSIHPKTLIQKEHNRPGVEDRRNVDELTFSALRLMTNLRSLTWKWVTKPPTPPFLRLLFNVSTEHLSLVMPMSCFGSIDPNAQPQFSVRCQPHSPIQSLRIEGPYWGMDPFLDPTLTWFNTLTSLRTLKIFPQLIHQCDKVHFPALRKLTVFAAPEQYPTLVAFLTRHSTLEALDWPWKGPLRLPSGILPNLKRLRCDFTFVKAMNKADIESGDLTSDRPIEQLSFQHPKWFQDEDLLFHKYICFDITNLDRLVLNKLKSVGSLKTIARSVPGIRELQFNRFYSEEPDTVELVNALQRFKNLEILRSPSIWSDFPKRSAAGGTTHRASSQLTKRVEELANASPRLRGVNHPWVADKQIVISRGWDGEVVVGLEDNRPNLM</sequence>
<protein>
    <submittedName>
        <fullName evidence="1">Uncharacterized protein</fullName>
    </submittedName>
</protein>
<keyword evidence="2" id="KW-1185">Reference proteome</keyword>
<name>A0ACD3AAB9_9AGAR</name>
<gene>
    <name evidence="1" type="ORF">BDN72DRAFT_882546</name>
</gene>
<organism evidence="1 2">
    <name type="scientific">Pluteus cervinus</name>
    <dbReference type="NCBI Taxonomy" id="181527"/>
    <lineage>
        <taxon>Eukaryota</taxon>
        <taxon>Fungi</taxon>
        <taxon>Dikarya</taxon>
        <taxon>Basidiomycota</taxon>
        <taxon>Agaricomycotina</taxon>
        <taxon>Agaricomycetes</taxon>
        <taxon>Agaricomycetidae</taxon>
        <taxon>Agaricales</taxon>
        <taxon>Pluteineae</taxon>
        <taxon>Pluteaceae</taxon>
        <taxon>Pluteus</taxon>
    </lineage>
</organism>
<evidence type="ECO:0000313" key="1">
    <source>
        <dbReference type="EMBL" id="TFK62608.1"/>
    </source>
</evidence>
<dbReference type="EMBL" id="ML208571">
    <property type="protein sequence ID" value="TFK62608.1"/>
    <property type="molecule type" value="Genomic_DNA"/>
</dbReference>
<accession>A0ACD3AAB9</accession>
<proteinExistence type="predicted"/>